<evidence type="ECO:0000313" key="3">
    <source>
        <dbReference type="Proteomes" id="UP000827092"/>
    </source>
</evidence>
<organism evidence="2 3">
    <name type="scientific">Oedothorax gibbosus</name>
    <dbReference type="NCBI Taxonomy" id="931172"/>
    <lineage>
        <taxon>Eukaryota</taxon>
        <taxon>Metazoa</taxon>
        <taxon>Ecdysozoa</taxon>
        <taxon>Arthropoda</taxon>
        <taxon>Chelicerata</taxon>
        <taxon>Arachnida</taxon>
        <taxon>Araneae</taxon>
        <taxon>Araneomorphae</taxon>
        <taxon>Entelegynae</taxon>
        <taxon>Araneoidea</taxon>
        <taxon>Linyphiidae</taxon>
        <taxon>Erigoninae</taxon>
        <taxon>Oedothorax</taxon>
    </lineage>
</organism>
<accession>A0AAV6V3I3</accession>
<evidence type="ECO:0000313" key="2">
    <source>
        <dbReference type="EMBL" id="KAG8190428.1"/>
    </source>
</evidence>
<proteinExistence type="predicted"/>
<feature type="region of interest" description="Disordered" evidence="1">
    <location>
        <begin position="120"/>
        <end position="152"/>
    </location>
</feature>
<dbReference type="AlphaFoldDB" id="A0AAV6V3I3"/>
<comment type="caution">
    <text evidence="2">The sequence shown here is derived from an EMBL/GenBank/DDBJ whole genome shotgun (WGS) entry which is preliminary data.</text>
</comment>
<gene>
    <name evidence="2" type="ORF">JTE90_009265</name>
</gene>
<sequence>MNGRRMKRGLGPALSRSQRYDAPLLRYGGRQGCHTRLLLANLLQKEDAEEELWKELILALLSDIIYQPQGSTSPFNQKLKIIKNTPNEQSIAKTHHPSRKEILSQMHPSLPKMLLPVVKDSRSESPGTRDNLSRFRSENTKPSFSEMKKREKEAHECNGVICPALISHVDKDATPTQATPLPNHAYSSKIRPLPHKALVERR</sequence>
<evidence type="ECO:0000256" key="1">
    <source>
        <dbReference type="SAM" id="MobiDB-lite"/>
    </source>
</evidence>
<dbReference type="Proteomes" id="UP000827092">
    <property type="component" value="Unassembled WGS sequence"/>
</dbReference>
<name>A0AAV6V3I3_9ARAC</name>
<reference evidence="2 3" key="1">
    <citation type="journal article" date="2022" name="Nat. Ecol. Evol.">
        <title>A masculinizing supergene underlies an exaggerated male reproductive morph in a spider.</title>
        <authorList>
            <person name="Hendrickx F."/>
            <person name="De Corte Z."/>
            <person name="Sonet G."/>
            <person name="Van Belleghem S.M."/>
            <person name="Kostlbacher S."/>
            <person name="Vangestel C."/>
        </authorList>
    </citation>
    <scope>NUCLEOTIDE SEQUENCE [LARGE SCALE GENOMIC DNA]</scope>
    <source>
        <strain evidence="2">W744_W776</strain>
    </source>
</reference>
<dbReference type="EMBL" id="JAFNEN010000184">
    <property type="protein sequence ID" value="KAG8190428.1"/>
    <property type="molecule type" value="Genomic_DNA"/>
</dbReference>
<keyword evidence="3" id="KW-1185">Reference proteome</keyword>
<protein>
    <submittedName>
        <fullName evidence="2">Uncharacterized protein</fullName>
    </submittedName>
</protein>